<feature type="compositionally biased region" description="Low complexity" evidence="4">
    <location>
        <begin position="430"/>
        <end position="446"/>
    </location>
</feature>
<keyword evidence="1" id="KW-0479">Metal-binding</keyword>
<dbReference type="InterPro" id="IPR011011">
    <property type="entry name" value="Znf_FYVE_PHD"/>
</dbReference>
<evidence type="ECO:0000256" key="1">
    <source>
        <dbReference type="ARBA" id="ARBA00022723"/>
    </source>
</evidence>
<feature type="compositionally biased region" description="Basic and acidic residues" evidence="4">
    <location>
        <begin position="226"/>
        <end position="258"/>
    </location>
</feature>
<feature type="compositionally biased region" description="Basic and acidic residues" evidence="4">
    <location>
        <begin position="368"/>
        <end position="405"/>
    </location>
</feature>
<feature type="region of interest" description="Disordered" evidence="4">
    <location>
        <begin position="221"/>
        <end position="278"/>
    </location>
</feature>
<dbReference type="InterPro" id="IPR001965">
    <property type="entry name" value="Znf_PHD"/>
</dbReference>
<evidence type="ECO:0000313" key="6">
    <source>
        <dbReference type="EMBL" id="ERT00186.1"/>
    </source>
</evidence>
<evidence type="ECO:0000256" key="4">
    <source>
        <dbReference type="SAM" id="MobiDB-lite"/>
    </source>
</evidence>
<feature type="compositionally biased region" description="Low complexity" evidence="4">
    <location>
        <begin position="550"/>
        <end position="574"/>
    </location>
</feature>
<dbReference type="SMART" id="SM00249">
    <property type="entry name" value="PHD"/>
    <property type="match status" value="1"/>
</dbReference>
<dbReference type="Gene3D" id="3.30.40.10">
    <property type="entry name" value="Zinc/RING finger domain, C3HC4 (zinc finger)"/>
    <property type="match status" value="1"/>
</dbReference>
<feature type="compositionally biased region" description="Basic and acidic residues" evidence="4">
    <location>
        <begin position="526"/>
        <end position="536"/>
    </location>
</feature>
<dbReference type="eggNOG" id="KOG1844">
    <property type="taxonomic scope" value="Eukaryota"/>
</dbReference>
<dbReference type="GO" id="GO:0061186">
    <property type="term" value="P:negative regulation of silent mating-type cassette heterochromatin formation"/>
    <property type="evidence" value="ECO:0007669"/>
    <property type="project" value="TreeGrafter"/>
</dbReference>
<feature type="region of interest" description="Disordered" evidence="4">
    <location>
        <begin position="1"/>
        <end position="94"/>
    </location>
</feature>
<dbReference type="OrthoDB" id="418595at2759"/>
<keyword evidence="3" id="KW-0862">Zinc</keyword>
<evidence type="ECO:0000313" key="7">
    <source>
        <dbReference type="Proteomes" id="UP000018087"/>
    </source>
</evidence>
<dbReference type="GO" id="GO:0070210">
    <property type="term" value="C:Rpd3L-Expanded complex"/>
    <property type="evidence" value="ECO:0007669"/>
    <property type="project" value="TreeGrafter"/>
</dbReference>
<dbReference type="SUPFAM" id="SSF57903">
    <property type="entry name" value="FYVE/PHD zinc finger"/>
    <property type="match status" value="1"/>
</dbReference>
<dbReference type="PANTHER" id="PTHR47793">
    <property type="entry name" value="HISTONE DEACETYLASE COMPLEX SUBUNIT CTI6"/>
    <property type="match status" value="1"/>
</dbReference>
<dbReference type="InterPro" id="IPR013083">
    <property type="entry name" value="Znf_RING/FYVE/PHD"/>
</dbReference>
<protein>
    <recommendedName>
        <fullName evidence="5">Zinc finger PHD-type domain-containing protein</fullName>
    </recommendedName>
</protein>
<evidence type="ECO:0000259" key="5">
    <source>
        <dbReference type="SMART" id="SM00249"/>
    </source>
</evidence>
<accession>U7Q0D7</accession>
<dbReference type="InterPro" id="IPR019786">
    <property type="entry name" value="Zinc_finger_PHD-type_CS"/>
</dbReference>
<evidence type="ECO:0000256" key="2">
    <source>
        <dbReference type="ARBA" id="ARBA00022771"/>
    </source>
</evidence>
<evidence type="ECO:0000256" key="3">
    <source>
        <dbReference type="ARBA" id="ARBA00022833"/>
    </source>
</evidence>
<reference evidence="7" key="1">
    <citation type="journal article" date="2014" name="Genome Announc.">
        <title>Genome sequence of the pathogenic fungus Sporothrix schenckii (ATCC 58251).</title>
        <authorList>
            <person name="Cuomo C.A."/>
            <person name="Rodriguez-Del Valle N."/>
            <person name="Perez-Sanchez L."/>
            <person name="Abouelleil A."/>
            <person name="Goldberg J."/>
            <person name="Young S."/>
            <person name="Zeng Q."/>
            <person name="Birren B.W."/>
        </authorList>
    </citation>
    <scope>NUCLEOTIDE SEQUENCE [LARGE SCALE GENOMIC DNA]</scope>
    <source>
        <strain evidence="7">ATCC 58251 / de Perez 2211183</strain>
    </source>
</reference>
<dbReference type="GO" id="GO:0033698">
    <property type="term" value="C:Rpd3L complex"/>
    <property type="evidence" value="ECO:0007669"/>
    <property type="project" value="TreeGrafter"/>
</dbReference>
<feature type="compositionally biased region" description="Low complexity" evidence="4">
    <location>
        <begin position="17"/>
        <end position="30"/>
    </location>
</feature>
<keyword evidence="7" id="KW-1185">Reference proteome</keyword>
<dbReference type="PANTHER" id="PTHR47793:SF1">
    <property type="entry name" value="HISTONE DEACETYLASE COMPLEX SUBUNIT CTI6"/>
    <property type="match status" value="1"/>
</dbReference>
<keyword evidence="2" id="KW-0863">Zinc-finger</keyword>
<dbReference type="InterPro" id="IPR053051">
    <property type="entry name" value="HDAC_complex_subunit"/>
</dbReference>
<feature type="compositionally biased region" description="Pro residues" evidence="4">
    <location>
        <begin position="485"/>
        <end position="502"/>
    </location>
</feature>
<feature type="region of interest" description="Disordered" evidence="4">
    <location>
        <begin position="618"/>
        <end position="658"/>
    </location>
</feature>
<feature type="compositionally biased region" description="Low complexity" evidence="4">
    <location>
        <begin position="631"/>
        <end position="655"/>
    </location>
</feature>
<feature type="compositionally biased region" description="Low complexity" evidence="4">
    <location>
        <begin position="453"/>
        <end position="484"/>
    </location>
</feature>
<dbReference type="HOGENOM" id="CLU_020879_0_0_1"/>
<dbReference type="EMBL" id="KI440844">
    <property type="protein sequence ID" value="ERT00186.1"/>
    <property type="molecule type" value="Genomic_DNA"/>
</dbReference>
<feature type="compositionally biased region" description="Basic residues" evidence="4">
    <location>
        <begin position="512"/>
        <end position="523"/>
    </location>
</feature>
<feature type="compositionally biased region" description="Basic and acidic residues" evidence="4">
    <location>
        <begin position="309"/>
        <end position="321"/>
    </location>
</feature>
<dbReference type="PROSITE" id="PS01359">
    <property type="entry name" value="ZF_PHD_1"/>
    <property type="match status" value="1"/>
</dbReference>
<feature type="compositionally biased region" description="Low complexity" evidence="4">
    <location>
        <begin position="48"/>
        <end position="57"/>
    </location>
</feature>
<proteinExistence type="predicted"/>
<dbReference type="Pfam" id="PF20826">
    <property type="entry name" value="PHD_5"/>
    <property type="match status" value="1"/>
</dbReference>
<dbReference type="GO" id="GO:0061188">
    <property type="term" value="P:negative regulation of rDNA heterochromatin formation"/>
    <property type="evidence" value="ECO:0007669"/>
    <property type="project" value="TreeGrafter"/>
</dbReference>
<feature type="domain" description="Zinc finger PHD-type" evidence="5">
    <location>
        <begin position="117"/>
        <end position="193"/>
    </location>
</feature>
<gene>
    <name evidence="6" type="ORF">HMPREF1624_03555</name>
</gene>
<dbReference type="STRING" id="1391915.U7Q0D7"/>
<organism evidence="6 7">
    <name type="scientific">Sporothrix schenckii (strain ATCC 58251 / de Perez 2211183)</name>
    <name type="common">Rose-picker's disease fungus</name>
    <dbReference type="NCBI Taxonomy" id="1391915"/>
    <lineage>
        <taxon>Eukaryota</taxon>
        <taxon>Fungi</taxon>
        <taxon>Dikarya</taxon>
        <taxon>Ascomycota</taxon>
        <taxon>Pezizomycotina</taxon>
        <taxon>Sordariomycetes</taxon>
        <taxon>Sordariomycetidae</taxon>
        <taxon>Ophiostomatales</taxon>
        <taxon>Ophiostomataceae</taxon>
        <taxon>Sporothrix</taxon>
    </lineage>
</organism>
<dbReference type="AlphaFoldDB" id="U7Q0D7"/>
<feature type="region of interest" description="Disordered" evidence="4">
    <location>
        <begin position="290"/>
        <end position="590"/>
    </location>
</feature>
<dbReference type="GO" id="GO:0008270">
    <property type="term" value="F:zinc ion binding"/>
    <property type="evidence" value="ECO:0007669"/>
    <property type="project" value="UniProtKB-KW"/>
</dbReference>
<name>U7Q0D7_SPOS1</name>
<dbReference type="Proteomes" id="UP000018087">
    <property type="component" value="Unassembled WGS sequence"/>
</dbReference>
<sequence length="692" mass="74045">MAGTDPRRSSRARTNQPVSRPSSTTSSVSGRIERHPKHFVKTGSPQKSASSASLASEPPDDTAGTDDNTPPPPTRSRRAAHSNVIKDDDQDQSSVVVSEIEMTNDGDDFQEDDEAVRCICGSEDYPGPPAAEDVEQAARDGYDIEAIFPAVVTDDLAGFFVQCDICKVWQHGACVGLVNDASLPEEYYCEECRKDLHKIFPGPNSHRCSIYLALNRRRSRTGSFNKNRDRSPQHRDRSKDSKDGDRETGPDGVRESKSARASAAAAKRRSTMNSRDAAYDEEQLLIALAASREDASDPADPTPRRPKRSRSDSEEKADMTKRQRTSSRSVSPAGDKLAMDDDSDDAMATRNGSSKKASRSAALARSQAQRERAEKEEKERQRAEAASKRNGRAERRRVDGKDTTKGRKPCASSEGHAANSETDSDPSDEAPLATTRATAATRTSSAPAPPTATPATASASGNTSTTPTNAPSLSATPAPATAPRSVPPRPSQPSPETPPPTSAPAMAQSKSKGGRPTHKKKGRNQYTKERDAREELNSMTRSRSRDVPDNGQSKPGSSSGSGSHSNQNNKSGSRSKGGGGSNSRVSLNEMRRRVSAMSDFIGKTQIDIASGEYLASAVATPDGGKAGSVHAATDPNSAATTPSSTSASQQPATSNGVSLDVAHEKDFKKLPLLEMMDTLTRNIIHWQNQYGN</sequence>